<evidence type="ECO:0000313" key="3">
    <source>
        <dbReference type="EMBL" id="CBH99507.1"/>
    </source>
</evidence>
<keyword evidence="1" id="KW-1133">Transmembrane helix</keyword>
<reference evidence="3" key="1">
    <citation type="submission" date="2009-10" db="EMBL/GenBank/DDBJ databases">
        <title>Diversity of trophic interactions inside an arsenic-rich microbial ecosystem.</title>
        <authorList>
            <person name="Bertin P.N."/>
            <person name="Heinrich-Salmeron A."/>
            <person name="Pelletier E."/>
            <person name="Goulhen-Chollet F."/>
            <person name="Arsene-Ploetze F."/>
            <person name="Gallien S."/>
            <person name="Calteau A."/>
            <person name="Vallenet D."/>
            <person name="Casiot C."/>
            <person name="Chane-Woon-Ming B."/>
            <person name="Giloteaux L."/>
            <person name="Barakat M."/>
            <person name="Bonnefoy V."/>
            <person name="Bruneel O."/>
            <person name="Chandler M."/>
            <person name="Cleiss J."/>
            <person name="Duran R."/>
            <person name="Elbaz-Poulichet F."/>
            <person name="Fonknechten N."/>
            <person name="Lauga B."/>
            <person name="Mornico D."/>
            <person name="Ortet P."/>
            <person name="Schaeffer C."/>
            <person name="Siguier P."/>
            <person name="Alexander Thil Smith A."/>
            <person name="Van Dorsselaer A."/>
            <person name="Weissenbach J."/>
            <person name="Medigue C."/>
            <person name="Le Paslier D."/>
        </authorList>
    </citation>
    <scope>NUCLEOTIDE SEQUENCE</scope>
</reference>
<dbReference type="Gene3D" id="2.70.70.10">
    <property type="entry name" value="Glucose Permease (Domain IIA)"/>
    <property type="match status" value="1"/>
</dbReference>
<dbReference type="PANTHER" id="PTHR21666:SF270">
    <property type="entry name" value="MUREIN HYDROLASE ACTIVATOR ENVC"/>
    <property type="match status" value="1"/>
</dbReference>
<dbReference type="InterPro" id="IPR016047">
    <property type="entry name" value="M23ase_b-sheet_dom"/>
</dbReference>
<dbReference type="InterPro" id="IPR011055">
    <property type="entry name" value="Dup_hybrid_motif"/>
</dbReference>
<protein>
    <submittedName>
        <fullName evidence="3">Peptidase M23B</fullName>
    </submittedName>
</protein>
<dbReference type="GO" id="GO:0004222">
    <property type="term" value="F:metalloendopeptidase activity"/>
    <property type="evidence" value="ECO:0007669"/>
    <property type="project" value="TreeGrafter"/>
</dbReference>
<organism evidence="3">
    <name type="scientific">mine drainage metagenome</name>
    <dbReference type="NCBI Taxonomy" id="410659"/>
    <lineage>
        <taxon>unclassified sequences</taxon>
        <taxon>metagenomes</taxon>
        <taxon>ecological metagenomes</taxon>
    </lineage>
</organism>
<accession>E6PX48</accession>
<dbReference type="EMBL" id="CABN01000024">
    <property type="protein sequence ID" value="CBH99507.1"/>
    <property type="molecule type" value="Genomic_DNA"/>
</dbReference>
<dbReference type="FunFam" id="2.70.70.10:FF:000006">
    <property type="entry name" value="M23 family peptidase"/>
    <property type="match status" value="1"/>
</dbReference>
<dbReference type="SUPFAM" id="SSF51261">
    <property type="entry name" value="Duplicated hybrid motif"/>
    <property type="match status" value="1"/>
</dbReference>
<gene>
    <name evidence="3" type="ORF">CARN3_0437</name>
</gene>
<dbReference type="PANTHER" id="PTHR21666">
    <property type="entry name" value="PEPTIDASE-RELATED"/>
    <property type="match status" value="1"/>
</dbReference>
<dbReference type="InterPro" id="IPR050570">
    <property type="entry name" value="Cell_wall_metabolism_enzyme"/>
</dbReference>
<dbReference type="CDD" id="cd12797">
    <property type="entry name" value="M23_peptidase"/>
    <property type="match status" value="1"/>
</dbReference>
<name>E6PX48_9ZZZZ</name>
<dbReference type="Pfam" id="PF01551">
    <property type="entry name" value="Peptidase_M23"/>
    <property type="match status" value="1"/>
</dbReference>
<keyword evidence="1" id="KW-0812">Transmembrane</keyword>
<comment type="caution">
    <text evidence="3">The sequence shown here is derived from an EMBL/GenBank/DDBJ whole genome shotgun (WGS) entry which is preliminary data.</text>
</comment>
<feature type="transmembrane region" description="Helical" evidence="1">
    <location>
        <begin position="28"/>
        <end position="50"/>
    </location>
</feature>
<evidence type="ECO:0000256" key="1">
    <source>
        <dbReference type="SAM" id="Phobius"/>
    </source>
</evidence>
<feature type="domain" description="M23ase beta-sheet core" evidence="2">
    <location>
        <begin position="207"/>
        <end position="301"/>
    </location>
</feature>
<dbReference type="AlphaFoldDB" id="E6PX48"/>
<keyword evidence="1" id="KW-0472">Membrane</keyword>
<sequence>MRSKHYYILFVARDEDGRVRRVPLPMRYFYGFVAAALVGAFTIAGLAGSYTRMLLKTESFNQLRQQREVLRKNYQQMAEIAHERDVQVASLGAIAGEVSAIYGLKQNHTGHGRASVAAAATPASLETSDTLSQQQVKLSFDQFYALRAQALSGRVARALQTGLDPDLSSGLTDWTQLANVPSMWPIEGPVTSSFGEREDPFNGEGAFHAGIDISAPNGTPVRATGDGVVEFAAVENGYGRQVIVNHGHGVKTTYGHLASMAVLDGQQVTRGQIIGYVGHSGRSTGPHLHYEVRINNVPVNPHKYLRLTYEQASSEYQSR</sequence>
<evidence type="ECO:0000259" key="2">
    <source>
        <dbReference type="Pfam" id="PF01551"/>
    </source>
</evidence>
<proteinExistence type="predicted"/>